<keyword evidence="3" id="KW-1185">Reference proteome</keyword>
<name>A0AAV8XWC5_9CUCU</name>
<gene>
    <name evidence="2" type="ORF">NQ314_009968</name>
</gene>
<sequence>MSLHWMAPFYDYGVHQWATINERAIGESIYKLDWQDIDNALQKDLIMVMLRCQRPKFLHAGPFGHMTYAMIVTAMLLRAITPPLLMITMSMRVFIISLPHTIMDLPPKGMVSCTAFGISVTFSKFRPDTSIITL</sequence>
<proteinExistence type="predicted"/>
<keyword evidence="1" id="KW-0472">Membrane</keyword>
<feature type="transmembrane region" description="Helical" evidence="1">
    <location>
        <begin position="57"/>
        <end position="77"/>
    </location>
</feature>
<keyword evidence="1" id="KW-1133">Transmembrane helix</keyword>
<evidence type="ECO:0000313" key="2">
    <source>
        <dbReference type="EMBL" id="KAJ8942757.1"/>
    </source>
</evidence>
<accession>A0AAV8XWC5</accession>
<dbReference type="AlphaFoldDB" id="A0AAV8XWC5"/>
<protein>
    <submittedName>
        <fullName evidence="2">Uncharacterized protein</fullName>
    </submittedName>
</protein>
<organism evidence="2 3">
    <name type="scientific">Rhamnusium bicolor</name>
    <dbReference type="NCBI Taxonomy" id="1586634"/>
    <lineage>
        <taxon>Eukaryota</taxon>
        <taxon>Metazoa</taxon>
        <taxon>Ecdysozoa</taxon>
        <taxon>Arthropoda</taxon>
        <taxon>Hexapoda</taxon>
        <taxon>Insecta</taxon>
        <taxon>Pterygota</taxon>
        <taxon>Neoptera</taxon>
        <taxon>Endopterygota</taxon>
        <taxon>Coleoptera</taxon>
        <taxon>Polyphaga</taxon>
        <taxon>Cucujiformia</taxon>
        <taxon>Chrysomeloidea</taxon>
        <taxon>Cerambycidae</taxon>
        <taxon>Lepturinae</taxon>
        <taxon>Rhagiini</taxon>
        <taxon>Rhamnusium</taxon>
    </lineage>
</organism>
<evidence type="ECO:0000313" key="3">
    <source>
        <dbReference type="Proteomes" id="UP001162156"/>
    </source>
</evidence>
<reference evidence="2" key="1">
    <citation type="journal article" date="2023" name="Insect Mol. Biol.">
        <title>Genome sequencing provides insights into the evolution of gene families encoding plant cell wall-degrading enzymes in longhorned beetles.</title>
        <authorList>
            <person name="Shin N.R."/>
            <person name="Okamura Y."/>
            <person name="Kirsch R."/>
            <person name="Pauchet Y."/>
        </authorList>
    </citation>
    <scope>NUCLEOTIDE SEQUENCE</scope>
    <source>
        <strain evidence="2">RBIC_L_NR</strain>
    </source>
</reference>
<dbReference type="EMBL" id="JANEYF010002739">
    <property type="protein sequence ID" value="KAJ8942757.1"/>
    <property type="molecule type" value="Genomic_DNA"/>
</dbReference>
<keyword evidence="1" id="KW-0812">Transmembrane</keyword>
<comment type="caution">
    <text evidence="2">The sequence shown here is derived from an EMBL/GenBank/DDBJ whole genome shotgun (WGS) entry which is preliminary data.</text>
</comment>
<evidence type="ECO:0000256" key="1">
    <source>
        <dbReference type="SAM" id="Phobius"/>
    </source>
</evidence>
<dbReference type="Proteomes" id="UP001162156">
    <property type="component" value="Unassembled WGS sequence"/>
</dbReference>